<reference evidence="2 3" key="1">
    <citation type="submission" date="2017-07" db="EMBL/GenBank/DDBJ databases">
        <title>Genomes of Fischerella (Mastigocladus) sp. strains.</title>
        <authorList>
            <person name="Miller S.R."/>
        </authorList>
    </citation>
    <scope>NUCLEOTIDE SEQUENCE [LARGE SCALE GENOMIC DNA]</scope>
    <source>
        <strain evidence="2 3">CCMEE 5268</strain>
    </source>
</reference>
<feature type="region of interest" description="Disordered" evidence="1">
    <location>
        <begin position="1"/>
        <end position="22"/>
    </location>
</feature>
<name>A0A2N6KAG8_9CYAN</name>
<dbReference type="AlphaFoldDB" id="A0A2N6KAG8"/>
<proteinExistence type="predicted"/>
<protein>
    <submittedName>
        <fullName evidence="2">Uncharacterized protein</fullName>
    </submittedName>
</protein>
<evidence type="ECO:0000256" key="1">
    <source>
        <dbReference type="SAM" id="MobiDB-lite"/>
    </source>
</evidence>
<evidence type="ECO:0000313" key="3">
    <source>
        <dbReference type="Proteomes" id="UP000235025"/>
    </source>
</evidence>
<accession>A0A2N6KAG8</accession>
<comment type="caution">
    <text evidence="2">The sequence shown here is derived from an EMBL/GenBank/DDBJ whole genome shotgun (WGS) entry which is preliminary data.</text>
</comment>
<organism evidence="2 3">
    <name type="scientific">Fischerella thermalis CCMEE 5268</name>
    <dbReference type="NCBI Taxonomy" id="2019662"/>
    <lineage>
        <taxon>Bacteria</taxon>
        <taxon>Bacillati</taxon>
        <taxon>Cyanobacteriota</taxon>
        <taxon>Cyanophyceae</taxon>
        <taxon>Nostocales</taxon>
        <taxon>Hapalosiphonaceae</taxon>
        <taxon>Fischerella</taxon>
    </lineage>
</organism>
<sequence>MANLTKVEGQNPVGSDGPGGHEIDVKKYITWQVKSTRHQFTAPKDKYNDLKDVLGLIDVETNDAQKEKGLKLAQGQGFVYLSVKVKGGGNLKVVCDPEKIGSALKEAVKKKIYGKDIDNIRIPKRRIYV</sequence>
<gene>
    <name evidence="2" type="ORF">CEN50_22840</name>
</gene>
<evidence type="ECO:0000313" key="2">
    <source>
        <dbReference type="EMBL" id="PLZ95297.1"/>
    </source>
</evidence>
<dbReference type="RefSeq" id="WP_102174900.1">
    <property type="nucleotide sequence ID" value="NZ_NMQA01000323.1"/>
</dbReference>
<dbReference type="EMBL" id="NMQA01000323">
    <property type="protein sequence ID" value="PLZ95297.1"/>
    <property type="molecule type" value="Genomic_DNA"/>
</dbReference>
<dbReference type="Proteomes" id="UP000235025">
    <property type="component" value="Unassembled WGS sequence"/>
</dbReference>